<comment type="subcellular location">
    <subcellularLocation>
        <location evidence="1">Cell membrane</location>
        <topology evidence="1">Multi-pass membrane protein</topology>
    </subcellularLocation>
</comment>
<evidence type="ECO:0000256" key="5">
    <source>
        <dbReference type="ARBA" id="ARBA00023136"/>
    </source>
</evidence>
<comment type="caution">
    <text evidence="8">The sequence shown here is derived from an EMBL/GenBank/DDBJ whole genome shotgun (WGS) entry which is preliminary data.</text>
</comment>
<protein>
    <submittedName>
        <fullName evidence="8">PLDc N-terminal domain-containing protein</fullName>
    </submittedName>
</protein>
<feature type="transmembrane region" description="Helical" evidence="6">
    <location>
        <begin position="20"/>
        <end position="40"/>
    </location>
</feature>
<evidence type="ECO:0000313" key="9">
    <source>
        <dbReference type="Proteomes" id="UP001597073"/>
    </source>
</evidence>
<evidence type="ECO:0000256" key="2">
    <source>
        <dbReference type="ARBA" id="ARBA00022475"/>
    </source>
</evidence>
<gene>
    <name evidence="8" type="ORF">ACFQZI_14995</name>
</gene>
<evidence type="ECO:0000256" key="4">
    <source>
        <dbReference type="ARBA" id="ARBA00022989"/>
    </source>
</evidence>
<evidence type="ECO:0000256" key="3">
    <source>
        <dbReference type="ARBA" id="ARBA00022692"/>
    </source>
</evidence>
<name>A0ABW2ZJ15_9SPHI</name>
<evidence type="ECO:0000259" key="7">
    <source>
        <dbReference type="Pfam" id="PF13396"/>
    </source>
</evidence>
<dbReference type="Proteomes" id="UP001597073">
    <property type="component" value="Unassembled WGS sequence"/>
</dbReference>
<evidence type="ECO:0000313" key="8">
    <source>
        <dbReference type="EMBL" id="MFD0766168.1"/>
    </source>
</evidence>
<feature type="domain" description="Cardiolipin synthase N-terminal" evidence="7">
    <location>
        <begin position="3"/>
        <end position="42"/>
    </location>
</feature>
<keyword evidence="4 6" id="KW-1133">Transmembrane helix</keyword>
<reference evidence="9" key="1">
    <citation type="journal article" date="2019" name="Int. J. Syst. Evol. Microbiol.">
        <title>The Global Catalogue of Microorganisms (GCM) 10K type strain sequencing project: providing services to taxonomists for standard genome sequencing and annotation.</title>
        <authorList>
            <consortium name="The Broad Institute Genomics Platform"/>
            <consortium name="The Broad Institute Genome Sequencing Center for Infectious Disease"/>
            <person name="Wu L."/>
            <person name="Ma J."/>
        </authorList>
    </citation>
    <scope>NUCLEOTIDE SEQUENCE [LARGE SCALE GENOMIC DNA]</scope>
    <source>
        <strain evidence="9">CCUG 60742</strain>
    </source>
</reference>
<evidence type="ECO:0000256" key="6">
    <source>
        <dbReference type="SAM" id="Phobius"/>
    </source>
</evidence>
<keyword evidence="3 6" id="KW-0812">Transmembrane</keyword>
<organism evidence="8 9">
    <name type="scientific">Mucilaginibacter lutimaris</name>
    <dbReference type="NCBI Taxonomy" id="931629"/>
    <lineage>
        <taxon>Bacteria</taxon>
        <taxon>Pseudomonadati</taxon>
        <taxon>Bacteroidota</taxon>
        <taxon>Sphingobacteriia</taxon>
        <taxon>Sphingobacteriales</taxon>
        <taxon>Sphingobacteriaceae</taxon>
        <taxon>Mucilaginibacter</taxon>
    </lineage>
</organism>
<dbReference type="Pfam" id="PF13396">
    <property type="entry name" value="PLDc_N"/>
    <property type="match status" value="1"/>
</dbReference>
<accession>A0ABW2ZJ15</accession>
<evidence type="ECO:0000256" key="1">
    <source>
        <dbReference type="ARBA" id="ARBA00004651"/>
    </source>
</evidence>
<dbReference type="EMBL" id="JBHTIA010000012">
    <property type="protein sequence ID" value="MFD0766168.1"/>
    <property type="molecule type" value="Genomic_DNA"/>
</dbReference>
<dbReference type="InterPro" id="IPR027379">
    <property type="entry name" value="CLS_N"/>
</dbReference>
<dbReference type="RefSeq" id="WP_377144942.1">
    <property type="nucleotide sequence ID" value="NZ_JBHTIA010000012.1"/>
</dbReference>
<keyword evidence="2" id="KW-1003">Cell membrane</keyword>
<keyword evidence="5 6" id="KW-0472">Membrane</keyword>
<proteinExistence type="predicted"/>
<keyword evidence="9" id="KW-1185">Reference proteome</keyword>
<sequence>MTFSLIDAVRSTFSDSVTKLIWVLLILFAPFIGSVLYLTIGRNSRV</sequence>